<evidence type="ECO:0000313" key="3">
    <source>
        <dbReference type="Proteomes" id="UP000298663"/>
    </source>
</evidence>
<protein>
    <submittedName>
        <fullName evidence="2">Uncharacterized protein</fullName>
    </submittedName>
</protein>
<dbReference type="AlphaFoldDB" id="A0A4U5PEB2"/>
<sequence>MISLWVGCSMIGLSSICLLVNVVVLSIIAFNPEFTVNSSYKIMLLMGFYDITQLSVHFITGLITVFQFEPVFWVSKVLGIIISPSYESYVFVTMLLACNRFVLLCCPWYEQKLFSATGNKVWIGLSLIVFAVFALPISSNQVHYHYSISSFHWYYDTEFRYSNLAKVLSMYYQIIGMFVAWSFYVAITIGLIKYRKKVTAQRHYRANRKILFQAFVLTVYCTIQNVFWHKGKELLRVQHPQIRSFVINMMWIGNGGINAFICIVINNIVQKKLKLGFARILKNIFGFSAALFRARNKLFLFYSSSKRTLREWPWKFLLLSLLSLLPSLKDDQQCH</sequence>
<evidence type="ECO:0000256" key="1">
    <source>
        <dbReference type="SAM" id="Phobius"/>
    </source>
</evidence>
<dbReference type="PANTHER" id="PTHR23021">
    <property type="entry name" value="SERPENTINE RECEPTOR, CLASS T"/>
    <property type="match status" value="1"/>
</dbReference>
<comment type="caution">
    <text evidence="2">The sequence shown here is derived from an EMBL/GenBank/DDBJ whole genome shotgun (WGS) entry which is preliminary data.</text>
</comment>
<dbReference type="EMBL" id="AZBU02000002">
    <property type="protein sequence ID" value="TKR94511.1"/>
    <property type="molecule type" value="Genomic_DNA"/>
</dbReference>
<dbReference type="OrthoDB" id="5802741at2759"/>
<name>A0A4U5PEB2_STECR</name>
<feature type="transmembrane region" description="Helical" evidence="1">
    <location>
        <begin position="42"/>
        <end position="68"/>
    </location>
</feature>
<feature type="transmembrane region" description="Helical" evidence="1">
    <location>
        <begin position="88"/>
        <end position="109"/>
    </location>
</feature>
<evidence type="ECO:0000313" key="2">
    <source>
        <dbReference type="EMBL" id="TKR94511.1"/>
    </source>
</evidence>
<organism evidence="2 3">
    <name type="scientific">Steinernema carpocapsae</name>
    <name type="common">Entomopathogenic nematode</name>
    <dbReference type="NCBI Taxonomy" id="34508"/>
    <lineage>
        <taxon>Eukaryota</taxon>
        <taxon>Metazoa</taxon>
        <taxon>Ecdysozoa</taxon>
        <taxon>Nematoda</taxon>
        <taxon>Chromadorea</taxon>
        <taxon>Rhabditida</taxon>
        <taxon>Tylenchina</taxon>
        <taxon>Panagrolaimomorpha</taxon>
        <taxon>Strongyloidoidea</taxon>
        <taxon>Steinernematidae</taxon>
        <taxon>Steinernema</taxon>
    </lineage>
</organism>
<accession>A0A4U5PEB2</accession>
<dbReference type="Proteomes" id="UP000298663">
    <property type="component" value="Unassembled WGS sequence"/>
</dbReference>
<keyword evidence="1" id="KW-0472">Membrane</keyword>
<keyword evidence="3" id="KW-1185">Reference proteome</keyword>
<feature type="transmembrane region" description="Helical" evidence="1">
    <location>
        <begin position="210"/>
        <end position="229"/>
    </location>
</feature>
<dbReference type="InterPro" id="IPR019425">
    <property type="entry name" value="7TM_GPCR_serpentine_rcpt_Srt"/>
</dbReference>
<reference evidence="2 3" key="1">
    <citation type="journal article" date="2015" name="Genome Biol.">
        <title>Comparative genomics of Steinernema reveals deeply conserved gene regulatory networks.</title>
        <authorList>
            <person name="Dillman A.R."/>
            <person name="Macchietto M."/>
            <person name="Porter C.F."/>
            <person name="Rogers A."/>
            <person name="Williams B."/>
            <person name="Antoshechkin I."/>
            <person name="Lee M.M."/>
            <person name="Goodwin Z."/>
            <person name="Lu X."/>
            <person name="Lewis E.E."/>
            <person name="Goodrich-Blair H."/>
            <person name="Stock S.P."/>
            <person name="Adams B.J."/>
            <person name="Sternberg P.W."/>
            <person name="Mortazavi A."/>
        </authorList>
    </citation>
    <scope>NUCLEOTIDE SEQUENCE [LARGE SCALE GENOMIC DNA]</scope>
    <source>
        <strain evidence="2 3">ALL</strain>
    </source>
</reference>
<dbReference type="Pfam" id="PF10321">
    <property type="entry name" value="7TM_GPCR_Srt"/>
    <property type="match status" value="1"/>
</dbReference>
<reference evidence="2 3" key="2">
    <citation type="journal article" date="2019" name="G3 (Bethesda)">
        <title>Hybrid Assembly of the Genome of the Entomopathogenic Nematode Steinernema carpocapsae Identifies the X-Chromosome.</title>
        <authorList>
            <person name="Serra L."/>
            <person name="Macchietto M."/>
            <person name="Macias-Munoz A."/>
            <person name="McGill C.J."/>
            <person name="Rodriguez I.M."/>
            <person name="Rodriguez B."/>
            <person name="Murad R."/>
            <person name="Mortazavi A."/>
        </authorList>
    </citation>
    <scope>NUCLEOTIDE SEQUENCE [LARGE SCALE GENOMIC DNA]</scope>
    <source>
        <strain evidence="2 3">ALL</strain>
    </source>
</reference>
<keyword evidence="1" id="KW-1133">Transmembrane helix</keyword>
<feature type="transmembrane region" description="Helical" evidence="1">
    <location>
        <begin position="12"/>
        <end position="30"/>
    </location>
</feature>
<gene>
    <name evidence="2" type="ORF">L596_008786</name>
</gene>
<feature type="transmembrane region" description="Helical" evidence="1">
    <location>
        <begin position="170"/>
        <end position="189"/>
    </location>
</feature>
<dbReference type="PANTHER" id="PTHR23021:SF82">
    <property type="entry name" value="G PROTEIN-COUPLED RECEPTOR"/>
    <property type="match status" value="1"/>
</dbReference>
<proteinExistence type="predicted"/>
<feature type="transmembrane region" description="Helical" evidence="1">
    <location>
        <begin position="121"/>
        <end position="139"/>
    </location>
</feature>
<keyword evidence="1" id="KW-0812">Transmembrane</keyword>
<dbReference type="SUPFAM" id="SSF81321">
    <property type="entry name" value="Family A G protein-coupled receptor-like"/>
    <property type="match status" value="1"/>
</dbReference>
<dbReference type="Gene3D" id="1.20.1070.10">
    <property type="entry name" value="Rhodopsin 7-helix transmembrane proteins"/>
    <property type="match status" value="1"/>
</dbReference>
<feature type="transmembrane region" description="Helical" evidence="1">
    <location>
        <begin position="249"/>
        <end position="269"/>
    </location>
</feature>